<feature type="compositionally biased region" description="Low complexity" evidence="1">
    <location>
        <begin position="141"/>
        <end position="164"/>
    </location>
</feature>
<dbReference type="KEGG" id="bte:BTH_I3205"/>
<evidence type="ECO:0000313" key="3">
    <source>
        <dbReference type="Proteomes" id="UP000001930"/>
    </source>
</evidence>
<dbReference type="Proteomes" id="UP000001930">
    <property type="component" value="Chromosome I"/>
</dbReference>
<evidence type="ECO:0008006" key="4">
    <source>
        <dbReference type="Google" id="ProtNLM"/>
    </source>
</evidence>
<dbReference type="EMBL" id="CP000086">
    <property type="protein sequence ID" value="ABC37024.1"/>
    <property type="molecule type" value="Genomic_DNA"/>
</dbReference>
<dbReference type="InterPro" id="IPR014508">
    <property type="entry name" value="UCP020555_TPR-like"/>
</dbReference>
<dbReference type="AlphaFoldDB" id="Q2STQ0"/>
<feature type="region of interest" description="Disordered" evidence="1">
    <location>
        <begin position="139"/>
        <end position="164"/>
    </location>
</feature>
<dbReference type="HOGENOM" id="CLU_139008_0_0_4"/>
<organism evidence="2 3">
    <name type="scientific">Burkholderia thailandensis (strain ATCC 700388 / DSM 13276 / CCUG 48851 / CIP 106301 / E264)</name>
    <dbReference type="NCBI Taxonomy" id="271848"/>
    <lineage>
        <taxon>Bacteria</taxon>
        <taxon>Pseudomonadati</taxon>
        <taxon>Pseudomonadota</taxon>
        <taxon>Betaproteobacteria</taxon>
        <taxon>Burkholderiales</taxon>
        <taxon>Burkholderiaceae</taxon>
        <taxon>Burkholderia</taxon>
        <taxon>pseudomallei group</taxon>
    </lineage>
</organism>
<accession>Q2STQ0</accession>
<evidence type="ECO:0000313" key="2">
    <source>
        <dbReference type="EMBL" id="ABC37024.1"/>
    </source>
</evidence>
<reference evidence="2 3" key="1">
    <citation type="journal article" date="2005" name="BMC Genomics">
        <title>Bacterial genome adaptation to niches: divergence of the potential virulence genes in three Burkholderia species of different survival strategies.</title>
        <authorList>
            <person name="Kim H.S."/>
            <person name="Schell M.A."/>
            <person name="Yu Y."/>
            <person name="Ulrich R.L."/>
            <person name="Sarria S.H."/>
            <person name="Nierman W.C."/>
            <person name="DeShazer D."/>
        </authorList>
    </citation>
    <scope>NUCLEOTIDE SEQUENCE [LARGE SCALE GENOMIC DNA]</scope>
    <source>
        <strain evidence="3">ATCC 700388 / DSM 13276 / CCUG 48851 / CIP 106301 / E264</strain>
    </source>
</reference>
<proteinExistence type="predicted"/>
<protein>
    <recommendedName>
        <fullName evidence="4">Lipoprotein</fullName>
    </recommendedName>
</protein>
<dbReference type="Pfam" id="PF16068">
    <property type="entry name" value="DUF4810"/>
    <property type="match status" value="1"/>
</dbReference>
<name>Q2STQ0_BURTA</name>
<sequence>MSAPQRADEFVHPSFPPTTTTMKKTFKTGILLPVAAAGVLLAGCAANQPKPLYQWDGYQPQVYEYFKGQTSPEDQIDALEKALQQIRAKGNRPPPGFEAHLGMLYASVGKEQQAEQAFQAEKASFPESSPFMDFLLKKKSAATQAKPQAPAQPTAQTQTQAQQQ</sequence>
<keyword evidence="3" id="KW-1185">Reference proteome</keyword>
<evidence type="ECO:0000256" key="1">
    <source>
        <dbReference type="SAM" id="MobiDB-lite"/>
    </source>
</evidence>
<gene>
    <name evidence="2" type="ordered locus">BTH_I3205</name>
</gene>